<dbReference type="Pfam" id="PF07707">
    <property type="entry name" value="BACK"/>
    <property type="match status" value="1"/>
</dbReference>
<sequence length="429" mass="47422">MEAEDSNFSIMTGDSEQEQQERKGISVIKNGKYSDLTITLAECSVSYKVHKIYLALASPVLEELIDALGWGQELVLKEGSPEAFHWLLRFIYGCEPPMESHKLALSVACLVGRYKVKALYPACLEWLDDILERDTLLEVYNAAYILKNTLLVTKCLQLLLTCADQVLASPQVCCLSEDALAFLLGHSLYIKSEAVILKAAIAWGREHLPPDQKASGAALHHRLRNILPHVRILTLTAEEIVKGLMASGVYSPEECQAILMHRTQTPGAPPLPETCCTLLTKRKSLDAFPLSHVRLPGAKNTPLLPGEPAPNQERVLVSGLRVDAPVVVQRVEGRGVLLREVTAAVKDTAGRTLYTAAMHEGVFDVPVALDPEKVCTVTAKVREDDWYYHTLYPFTAGAAGVHFKGEHALLSEGCDLYFWRLDQCVRVEL</sequence>
<protein>
    <recommendedName>
        <fullName evidence="2">BTB domain-containing protein</fullName>
    </recommendedName>
</protein>
<feature type="compositionally biased region" description="Polar residues" evidence="1">
    <location>
        <begin position="1"/>
        <end position="14"/>
    </location>
</feature>
<dbReference type="EMBL" id="GDRN01048106">
    <property type="protein sequence ID" value="JAI66680.1"/>
    <property type="molecule type" value="Transcribed_RNA"/>
</dbReference>
<dbReference type="PANTHER" id="PTHR45774">
    <property type="entry name" value="BTB/POZ DOMAIN-CONTAINING"/>
    <property type="match status" value="1"/>
</dbReference>
<evidence type="ECO:0000259" key="2">
    <source>
        <dbReference type="PROSITE" id="PS50097"/>
    </source>
</evidence>
<dbReference type="PANTHER" id="PTHR45774:SF3">
    <property type="entry name" value="BTB (POZ) DOMAIN-CONTAINING 2B-RELATED"/>
    <property type="match status" value="1"/>
</dbReference>
<accession>A0A0N7ZDA2</accession>
<organism evidence="3">
    <name type="scientific">Scylla olivacea</name>
    <name type="common">Orange mud crab</name>
    <name type="synonym">Cancer olivacea</name>
    <dbReference type="NCBI Taxonomy" id="85551"/>
    <lineage>
        <taxon>Eukaryota</taxon>
        <taxon>Metazoa</taxon>
        <taxon>Ecdysozoa</taxon>
        <taxon>Arthropoda</taxon>
        <taxon>Crustacea</taxon>
        <taxon>Multicrustacea</taxon>
        <taxon>Malacostraca</taxon>
        <taxon>Eumalacostraca</taxon>
        <taxon>Eucarida</taxon>
        <taxon>Decapoda</taxon>
        <taxon>Pleocyemata</taxon>
        <taxon>Brachyura</taxon>
        <taxon>Eubrachyura</taxon>
        <taxon>Portunoidea</taxon>
        <taxon>Portunidae</taxon>
        <taxon>Portuninae</taxon>
        <taxon>Scylla</taxon>
    </lineage>
</organism>
<feature type="domain" description="BTB" evidence="2">
    <location>
        <begin position="34"/>
        <end position="100"/>
    </location>
</feature>
<dbReference type="Gene3D" id="3.30.710.10">
    <property type="entry name" value="Potassium Channel Kv1.1, Chain A"/>
    <property type="match status" value="1"/>
</dbReference>
<reference evidence="3" key="1">
    <citation type="submission" date="2015-09" db="EMBL/GenBank/DDBJ databases">
        <title>Scylla olivacea transcriptome.</title>
        <authorList>
            <person name="Ikhwanuddin M."/>
        </authorList>
    </citation>
    <scope>NUCLEOTIDE SEQUENCE</scope>
</reference>
<dbReference type="CDD" id="cd18186">
    <property type="entry name" value="BTB_POZ_ZBTB_KLHL-like"/>
    <property type="match status" value="1"/>
</dbReference>
<feature type="region of interest" description="Disordered" evidence="1">
    <location>
        <begin position="1"/>
        <end position="21"/>
    </location>
</feature>
<dbReference type="Gene3D" id="1.25.40.420">
    <property type="match status" value="1"/>
</dbReference>
<evidence type="ECO:0000256" key="1">
    <source>
        <dbReference type="SAM" id="MobiDB-lite"/>
    </source>
</evidence>
<dbReference type="InterPro" id="IPR011333">
    <property type="entry name" value="SKP1/BTB/POZ_sf"/>
</dbReference>
<dbReference type="Pfam" id="PF00651">
    <property type="entry name" value="BTB"/>
    <property type="match status" value="1"/>
</dbReference>
<dbReference type="AlphaFoldDB" id="A0A0N7ZDA2"/>
<dbReference type="SMART" id="SM00875">
    <property type="entry name" value="BACK"/>
    <property type="match status" value="1"/>
</dbReference>
<proteinExistence type="predicted"/>
<dbReference type="SMART" id="SM00225">
    <property type="entry name" value="BTB"/>
    <property type="match status" value="1"/>
</dbReference>
<dbReference type="PROSITE" id="PS50097">
    <property type="entry name" value="BTB"/>
    <property type="match status" value="1"/>
</dbReference>
<dbReference type="SUPFAM" id="SSF54695">
    <property type="entry name" value="POZ domain"/>
    <property type="match status" value="1"/>
</dbReference>
<dbReference type="InterPro" id="IPR000210">
    <property type="entry name" value="BTB/POZ_dom"/>
</dbReference>
<dbReference type="InterPro" id="IPR011705">
    <property type="entry name" value="BACK"/>
</dbReference>
<evidence type="ECO:0000313" key="3">
    <source>
        <dbReference type="EMBL" id="JAI66680.1"/>
    </source>
</evidence>
<name>A0A0N7ZDA2_SCYOL</name>